<evidence type="ECO:0000313" key="1">
    <source>
        <dbReference type="EMBL" id="KAJ7328431.1"/>
    </source>
</evidence>
<sequence>MRKECYKATNLLISIPAELTYQLMTTFKFPAKVLYQSPSGLFLENIAVRPSSGLLLTSIFSPTLHTLDPAAENATLDEVYTFPNVNGLTGIAEYQPDVYAVVASQLNPAAGTAEPGSTAIWTVDLTSAVVAPQIVARIPQSKLINGISIVPGAPDLVLGADSHLGAAYEINMRTGAVRVLIQDAALAPGPDAPWPGLGINGLRARDGALYYTNSALGTFGRIPLGGGAVEVLGDLTSFGVTGGPGYDDFVFDGEGRAWVTLHPGALQLFSPREDGTWVQETAVGVPAGSDILKGPTAAAFGRDGAGNATKTLYVITTAGQIVIVDTNVKP</sequence>
<reference evidence="1" key="1">
    <citation type="submission" date="2023-03" db="EMBL/GenBank/DDBJ databases">
        <title>Massive genome expansion in bonnet fungi (Mycena s.s.) driven by repeated elements and novel gene families across ecological guilds.</title>
        <authorList>
            <consortium name="Lawrence Berkeley National Laboratory"/>
            <person name="Harder C.B."/>
            <person name="Miyauchi S."/>
            <person name="Viragh M."/>
            <person name="Kuo A."/>
            <person name="Thoen E."/>
            <person name="Andreopoulos B."/>
            <person name="Lu D."/>
            <person name="Skrede I."/>
            <person name="Drula E."/>
            <person name="Henrissat B."/>
            <person name="Morin E."/>
            <person name="Kohler A."/>
            <person name="Barry K."/>
            <person name="LaButti K."/>
            <person name="Morin E."/>
            <person name="Salamov A."/>
            <person name="Lipzen A."/>
            <person name="Mereny Z."/>
            <person name="Hegedus B."/>
            <person name="Baldrian P."/>
            <person name="Stursova M."/>
            <person name="Weitz H."/>
            <person name="Taylor A."/>
            <person name="Grigoriev I.V."/>
            <person name="Nagy L.G."/>
            <person name="Martin F."/>
            <person name="Kauserud H."/>
        </authorList>
    </citation>
    <scope>NUCLEOTIDE SEQUENCE</scope>
    <source>
        <strain evidence="1">CBHHK002</strain>
    </source>
</reference>
<dbReference type="AlphaFoldDB" id="A0AAD7EJA7"/>
<dbReference type="InterPro" id="IPR011042">
    <property type="entry name" value="6-blade_b-propeller_TolB-like"/>
</dbReference>
<protein>
    <recommendedName>
        <fullName evidence="3">SMP-30/Gluconolactonase/LRE-like region domain-containing protein</fullName>
    </recommendedName>
</protein>
<gene>
    <name evidence="1" type="ORF">DFH08DRAFT_883907</name>
</gene>
<evidence type="ECO:0008006" key="3">
    <source>
        <dbReference type="Google" id="ProtNLM"/>
    </source>
</evidence>
<dbReference type="Gene3D" id="2.120.10.30">
    <property type="entry name" value="TolB, C-terminal domain"/>
    <property type="match status" value="1"/>
</dbReference>
<dbReference type="SUPFAM" id="SSF63829">
    <property type="entry name" value="Calcium-dependent phosphotriesterase"/>
    <property type="match status" value="1"/>
</dbReference>
<dbReference type="Proteomes" id="UP001218218">
    <property type="component" value="Unassembled WGS sequence"/>
</dbReference>
<dbReference type="PANTHER" id="PTHR42060:SF1">
    <property type="entry name" value="NHL REPEAT-CONTAINING PROTEIN"/>
    <property type="match status" value="1"/>
</dbReference>
<accession>A0AAD7EJA7</accession>
<dbReference type="InterPro" id="IPR052998">
    <property type="entry name" value="Hetero-Diels-Alderase-like"/>
</dbReference>
<comment type="caution">
    <text evidence="1">The sequence shown here is derived from an EMBL/GenBank/DDBJ whole genome shotgun (WGS) entry which is preliminary data.</text>
</comment>
<evidence type="ECO:0000313" key="2">
    <source>
        <dbReference type="Proteomes" id="UP001218218"/>
    </source>
</evidence>
<proteinExistence type="predicted"/>
<organism evidence="1 2">
    <name type="scientific">Mycena albidolilacea</name>
    <dbReference type="NCBI Taxonomy" id="1033008"/>
    <lineage>
        <taxon>Eukaryota</taxon>
        <taxon>Fungi</taxon>
        <taxon>Dikarya</taxon>
        <taxon>Basidiomycota</taxon>
        <taxon>Agaricomycotina</taxon>
        <taxon>Agaricomycetes</taxon>
        <taxon>Agaricomycetidae</taxon>
        <taxon>Agaricales</taxon>
        <taxon>Marasmiineae</taxon>
        <taxon>Mycenaceae</taxon>
        <taxon>Mycena</taxon>
    </lineage>
</organism>
<name>A0AAD7EJA7_9AGAR</name>
<keyword evidence="2" id="KW-1185">Reference proteome</keyword>
<dbReference type="EMBL" id="JARIHO010000039">
    <property type="protein sequence ID" value="KAJ7328431.1"/>
    <property type="molecule type" value="Genomic_DNA"/>
</dbReference>
<dbReference type="PANTHER" id="PTHR42060">
    <property type="entry name" value="NHL REPEAT-CONTAINING PROTEIN-RELATED"/>
    <property type="match status" value="1"/>
</dbReference>